<reference evidence="1" key="1">
    <citation type="journal article" date="2020" name="Nature">
        <title>Giant virus diversity and host interactions through global metagenomics.</title>
        <authorList>
            <person name="Schulz F."/>
            <person name="Roux S."/>
            <person name="Paez-Espino D."/>
            <person name="Jungbluth S."/>
            <person name="Walsh D.A."/>
            <person name="Denef V.J."/>
            <person name="McMahon K.D."/>
            <person name="Konstantinidis K.T."/>
            <person name="Eloe-Fadrosh E.A."/>
            <person name="Kyrpides N.C."/>
            <person name="Woyke T."/>
        </authorList>
    </citation>
    <scope>NUCLEOTIDE SEQUENCE</scope>
    <source>
        <strain evidence="1">GVMAG-M-3300023184-167</strain>
    </source>
</reference>
<sequence length="381" mass="43699">MSKIITINPELFKRKKTKKKKIISDKLINKTLINRIKEKKTKPQEINTNKFDESDNFLTTILKKYPKNETLKVNAPLNNYPHPSINKSIENILFKPTGMDVIDINYKLDNEKPYGNMKGGLKPTMKNWKLGKKIKQPNHIKAVNYSEEEEAKRIMESEINKAINGKTQFSTDLLEKFQGVGDDKIVISDEDIKIEPEILTTPFVTKIDKIEIDLNPMKVCEPVVKPVCLEPIDLNLDISTDIKPISFAKMEKEMENEKVENEKVKEKEIEIVKEVLEPETEIVNIQVNQTIKRKYHLGKKNGELGIIIPNKKTQKDKSELIKKIKSTTSEDMKKTLKKQGLIQVGSCAPNEVVRNIYNNAQLAGFVFNENKDVLLSNLLDN</sequence>
<evidence type="ECO:0000313" key="1">
    <source>
        <dbReference type="EMBL" id="QHT83233.1"/>
    </source>
</evidence>
<dbReference type="AlphaFoldDB" id="A0A6C0HTK6"/>
<accession>A0A6C0HTK6</accession>
<protein>
    <submittedName>
        <fullName evidence="1">Uncharacterized protein</fullName>
    </submittedName>
</protein>
<proteinExistence type="predicted"/>
<organism evidence="1">
    <name type="scientific">viral metagenome</name>
    <dbReference type="NCBI Taxonomy" id="1070528"/>
    <lineage>
        <taxon>unclassified sequences</taxon>
        <taxon>metagenomes</taxon>
        <taxon>organismal metagenomes</taxon>
    </lineage>
</organism>
<name>A0A6C0HTK6_9ZZZZ</name>
<dbReference type="EMBL" id="MN740006">
    <property type="protein sequence ID" value="QHT83233.1"/>
    <property type="molecule type" value="Genomic_DNA"/>
</dbReference>